<keyword evidence="4" id="KW-1185">Reference proteome</keyword>
<feature type="chain" id="PRO_5043318370" description="Secreted protein" evidence="2">
    <location>
        <begin position="24"/>
        <end position="108"/>
    </location>
</feature>
<evidence type="ECO:0000256" key="2">
    <source>
        <dbReference type="SAM" id="SignalP"/>
    </source>
</evidence>
<name>A0AAW2GNR2_9HYME</name>
<evidence type="ECO:0008006" key="5">
    <source>
        <dbReference type="Google" id="ProtNLM"/>
    </source>
</evidence>
<gene>
    <name evidence="3" type="ORF">PUN28_003962</name>
</gene>
<organism evidence="3 4">
    <name type="scientific">Cardiocondyla obscurior</name>
    <dbReference type="NCBI Taxonomy" id="286306"/>
    <lineage>
        <taxon>Eukaryota</taxon>
        <taxon>Metazoa</taxon>
        <taxon>Ecdysozoa</taxon>
        <taxon>Arthropoda</taxon>
        <taxon>Hexapoda</taxon>
        <taxon>Insecta</taxon>
        <taxon>Pterygota</taxon>
        <taxon>Neoptera</taxon>
        <taxon>Endopterygota</taxon>
        <taxon>Hymenoptera</taxon>
        <taxon>Apocrita</taxon>
        <taxon>Aculeata</taxon>
        <taxon>Formicoidea</taxon>
        <taxon>Formicidae</taxon>
        <taxon>Myrmicinae</taxon>
        <taxon>Cardiocondyla</taxon>
    </lineage>
</organism>
<dbReference type="Proteomes" id="UP001430953">
    <property type="component" value="Unassembled WGS sequence"/>
</dbReference>
<feature type="region of interest" description="Disordered" evidence="1">
    <location>
        <begin position="63"/>
        <end position="96"/>
    </location>
</feature>
<proteinExistence type="predicted"/>
<evidence type="ECO:0000313" key="3">
    <source>
        <dbReference type="EMBL" id="KAL0128944.1"/>
    </source>
</evidence>
<feature type="compositionally biased region" description="Basic and acidic residues" evidence="1">
    <location>
        <begin position="71"/>
        <end position="94"/>
    </location>
</feature>
<feature type="signal peptide" evidence="2">
    <location>
        <begin position="1"/>
        <end position="23"/>
    </location>
</feature>
<comment type="caution">
    <text evidence="3">The sequence shown here is derived from an EMBL/GenBank/DDBJ whole genome shotgun (WGS) entry which is preliminary data.</text>
</comment>
<dbReference type="AlphaFoldDB" id="A0AAW2GNR2"/>
<reference evidence="3 4" key="1">
    <citation type="submission" date="2023-03" db="EMBL/GenBank/DDBJ databases">
        <title>High recombination rates correlate with genetic variation in Cardiocondyla obscurior ants.</title>
        <authorList>
            <person name="Errbii M."/>
        </authorList>
    </citation>
    <scope>NUCLEOTIDE SEQUENCE [LARGE SCALE GENOMIC DNA]</scope>
    <source>
        <strain evidence="3">Alpha-2009</strain>
        <tissue evidence="3">Whole body</tissue>
    </source>
</reference>
<evidence type="ECO:0000256" key="1">
    <source>
        <dbReference type="SAM" id="MobiDB-lite"/>
    </source>
</evidence>
<keyword evidence="2" id="KW-0732">Signal</keyword>
<evidence type="ECO:0000313" key="4">
    <source>
        <dbReference type="Proteomes" id="UP001430953"/>
    </source>
</evidence>
<dbReference type="EMBL" id="JADYXP020000003">
    <property type="protein sequence ID" value="KAL0128944.1"/>
    <property type="molecule type" value="Genomic_DNA"/>
</dbReference>
<protein>
    <recommendedName>
        <fullName evidence="5">Secreted protein</fullName>
    </recommendedName>
</protein>
<accession>A0AAW2GNR2</accession>
<sequence>MRAPGAALFFLFFSYFFLSSTSGKGITGCIGLIRGERARTRENDGAARLYAFTRALHGVFAPGGNARTCSRNRESERRRRREKEGGEGDRETDRVYVPPEECTRLLVL</sequence>